<dbReference type="Proteomes" id="UP001066276">
    <property type="component" value="Chromosome 4_1"/>
</dbReference>
<name>A0AAV7T3G3_PLEWA</name>
<proteinExistence type="predicted"/>
<sequence>MRPHRRVAPKLSPAPDHVPTGAAAGLTSARPLCTLRSSTPGHTPQKLPRTSALARRSTLYPRERGRQQARPCPFSAAPIAPLLPSHQRQLRDSS</sequence>
<feature type="region of interest" description="Disordered" evidence="1">
    <location>
        <begin position="1"/>
        <end position="94"/>
    </location>
</feature>
<comment type="caution">
    <text evidence="2">The sequence shown here is derived from an EMBL/GenBank/DDBJ whole genome shotgun (WGS) entry which is preliminary data.</text>
</comment>
<evidence type="ECO:0000313" key="2">
    <source>
        <dbReference type="EMBL" id="KAJ1170896.1"/>
    </source>
</evidence>
<organism evidence="2 3">
    <name type="scientific">Pleurodeles waltl</name>
    <name type="common">Iberian ribbed newt</name>
    <dbReference type="NCBI Taxonomy" id="8319"/>
    <lineage>
        <taxon>Eukaryota</taxon>
        <taxon>Metazoa</taxon>
        <taxon>Chordata</taxon>
        <taxon>Craniata</taxon>
        <taxon>Vertebrata</taxon>
        <taxon>Euteleostomi</taxon>
        <taxon>Amphibia</taxon>
        <taxon>Batrachia</taxon>
        <taxon>Caudata</taxon>
        <taxon>Salamandroidea</taxon>
        <taxon>Salamandridae</taxon>
        <taxon>Pleurodelinae</taxon>
        <taxon>Pleurodeles</taxon>
    </lineage>
</organism>
<keyword evidence="3" id="KW-1185">Reference proteome</keyword>
<evidence type="ECO:0000313" key="3">
    <source>
        <dbReference type="Proteomes" id="UP001066276"/>
    </source>
</evidence>
<evidence type="ECO:0000256" key="1">
    <source>
        <dbReference type="SAM" id="MobiDB-lite"/>
    </source>
</evidence>
<gene>
    <name evidence="2" type="ORF">NDU88_002767</name>
</gene>
<dbReference type="AlphaFoldDB" id="A0AAV7T3G3"/>
<accession>A0AAV7T3G3</accession>
<protein>
    <submittedName>
        <fullName evidence="2">Uncharacterized protein</fullName>
    </submittedName>
</protein>
<reference evidence="2" key="1">
    <citation type="journal article" date="2022" name="bioRxiv">
        <title>Sequencing and chromosome-scale assembly of the giantPleurodeles waltlgenome.</title>
        <authorList>
            <person name="Brown T."/>
            <person name="Elewa A."/>
            <person name="Iarovenko S."/>
            <person name="Subramanian E."/>
            <person name="Araus A.J."/>
            <person name="Petzold A."/>
            <person name="Susuki M."/>
            <person name="Suzuki K.-i.T."/>
            <person name="Hayashi T."/>
            <person name="Toyoda A."/>
            <person name="Oliveira C."/>
            <person name="Osipova E."/>
            <person name="Leigh N.D."/>
            <person name="Simon A."/>
            <person name="Yun M.H."/>
        </authorList>
    </citation>
    <scope>NUCLEOTIDE SEQUENCE</scope>
    <source>
        <strain evidence="2">20211129_DDA</strain>
        <tissue evidence="2">Liver</tissue>
    </source>
</reference>
<dbReference type="EMBL" id="JANPWB010000007">
    <property type="protein sequence ID" value="KAJ1170896.1"/>
    <property type="molecule type" value="Genomic_DNA"/>
</dbReference>